<dbReference type="PANTHER" id="PTHR12599:SF0">
    <property type="entry name" value="PTERIN-4-ALPHA-CARBINOLAMINE DEHYDRATASE"/>
    <property type="match status" value="1"/>
</dbReference>
<reference evidence="6" key="1">
    <citation type="journal article" date="2014" name="Int. J. Syst. Evol. Microbiol.">
        <title>Complete genome sequence of Corynebacterium casei LMG S-19264T (=DSM 44701T), isolated from a smear-ripened cheese.</title>
        <authorList>
            <consortium name="US DOE Joint Genome Institute (JGI-PGF)"/>
            <person name="Walter F."/>
            <person name="Albersmeier A."/>
            <person name="Kalinowski J."/>
            <person name="Ruckert C."/>
        </authorList>
    </citation>
    <scope>NUCLEOTIDE SEQUENCE</scope>
    <source>
        <strain evidence="6">JCM 31311</strain>
    </source>
</reference>
<reference evidence="6" key="2">
    <citation type="submission" date="2020-09" db="EMBL/GenBank/DDBJ databases">
        <authorList>
            <person name="Sun Q."/>
            <person name="Ohkuma M."/>
        </authorList>
    </citation>
    <scope>NUCLEOTIDE SEQUENCE</scope>
    <source>
        <strain evidence="6">JCM 31311</strain>
    </source>
</reference>
<evidence type="ECO:0000313" key="7">
    <source>
        <dbReference type="Proteomes" id="UP000603865"/>
    </source>
</evidence>
<protein>
    <recommendedName>
        <fullName evidence="3">4a-hydroxytetrahydrobiopterin dehydratase</fullName>
        <ecNumber evidence="3">4.2.1.96</ecNumber>
    </recommendedName>
</protein>
<dbReference type="Gene3D" id="3.30.1360.20">
    <property type="entry name" value="Transcriptional coactivator/pterin dehydratase"/>
    <property type="match status" value="1"/>
</dbReference>
<dbReference type="SUPFAM" id="SSF55248">
    <property type="entry name" value="PCD-like"/>
    <property type="match status" value="1"/>
</dbReference>
<keyword evidence="4" id="KW-0456">Lyase</keyword>
<dbReference type="Pfam" id="PF01329">
    <property type="entry name" value="Pterin_4a"/>
    <property type="match status" value="1"/>
</dbReference>
<proteinExistence type="inferred from homology"/>
<accession>A0A918BUC8</accession>
<evidence type="ECO:0000256" key="2">
    <source>
        <dbReference type="ARBA" id="ARBA00006472"/>
    </source>
</evidence>
<dbReference type="InterPro" id="IPR001533">
    <property type="entry name" value="Pterin_deHydtase"/>
</dbReference>
<dbReference type="AlphaFoldDB" id="A0A918BUC8"/>
<evidence type="ECO:0000256" key="3">
    <source>
        <dbReference type="ARBA" id="ARBA00013252"/>
    </source>
</evidence>
<evidence type="ECO:0000313" key="6">
    <source>
        <dbReference type="EMBL" id="GGQ92467.1"/>
    </source>
</evidence>
<sequence length="118" mass="13125">MTHDEAPHAADTQQEPQRQPEPTKAAAGPVRLSAEQVHKQLPQGWQGDETSIWRDFSFEHYLDGVRFAERVGQQAQQANHHPDILISYGKVRVTYSTHDAGGVTALDLEEAASIIDLK</sequence>
<dbReference type="RefSeq" id="WP_189087475.1">
    <property type="nucleotide sequence ID" value="NZ_BMQL01000001.1"/>
</dbReference>
<dbReference type="PANTHER" id="PTHR12599">
    <property type="entry name" value="PTERIN-4-ALPHA-CARBINOLAMINE DEHYDRATASE"/>
    <property type="match status" value="1"/>
</dbReference>
<comment type="catalytic activity">
    <reaction evidence="1">
        <text>(4aS,6R)-4a-hydroxy-L-erythro-5,6,7,8-tetrahydrobiopterin = (6R)-L-erythro-6,7-dihydrobiopterin + H2O</text>
        <dbReference type="Rhea" id="RHEA:11920"/>
        <dbReference type="ChEBI" id="CHEBI:15377"/>
        <dbReference type="ChEBI" id="CHEBI:15642"/>
        <dbReference type="ChEBI" id="CHEBI:43120"/>
        <dbReference type="EC" id="4.2.1.96"/>
    </reaction>
</comment>
<dbReference type="GO" id="GO:0008124">
    <property type="term" value="F:4-alpha-hydroxytetrahydrobiopterin dehydratase activity"/>
    <property type="evidence" value="ECO:0007669"/>
    <property type="project" value="UniProtKB-EC"/>
</dbReference>
<evidence type="ECO:0000256" key="5">
    <source>
        <dbReference type="SAM" id="MobiDB-lite"/>
    </source>
</evidence>
<comment type="similarity">
    <text evidence="2">Belongs to the pterin-4-alpha-carbinolamine dehydratase family.</text>
</comment>
<dbReference type="EMBL" id="BMQL01000001">
    <property type="protein sequence ID" value="GGQ92467.1"/>
    <property type="molecule type" value="Genomic_DNA"/>
</dbReference>
<dbReference type="NCBIfam" id="NF002017">
    <property type="entry name" value="PRK00823.1-2"/>
    <property type="match status" value="1"/>
</dbReference>
<gene>
    <name evidence="6" type="ORF">GCM10008957_00490</name>
</gene>
<dbReference type="EC" id="4.2.1.96" evidence="3"/>
<evidence type="ECO:0000256" key="4">
    <source>
        <dbReference type="ARBA" id="ARBA00023239"/>
    </source>
</evidence>
<evidence type="ECO:0000256" key="1">
    <source>
        <dbReference type="ARBA" id="ARBA00001554"/>
    </source>
</evidence>
<dbReference type="InterPro" id="IPR036428">
    <property type="entry name" value="PCD_sf"/>
</dbReference>
<organism evidence="6 7">
    <name type="scientific">Deinococcus ruber</name>
    <dbReference type="NCBI Taxonomy" id="1848197"/>
    <lineage>
        <taxon>Bacteria</taxon>
        <taxon>Thermotogati</taxon>
        <taxon>Deinococcota</taxon>
        <taxon>Deinococci</taxon>
        <taxon>Deinococcales</taxon>
        <taxon>Deinococcaceae</taxon>
        <taxon>Deinococcus</taxon>
    </lineage>
</organism>
<feature type="compositionally biased region" description="Low complexity" evidence="5">
    <location>
        <begin position="13"/>
        <end position="22"/>
    </location>
</feature>
<dbReference type="CDD" id="cd00488">
    <property type="entry name" value="PCD_DCoH"/>
    <property type="match status" value="1"/>
</dbReference>
<dbReference type="Proteomes" id="UP000603865">
    <property type="component" value="Unassembled WGS sequence"/>
</dbReference>
<comment type="caution">
    <text evidence="6">The sequence shown here is derived from an EMBL/GenBank/DDBJ whole genome shotgun (WGS) entry which is preliminary data.</text>
</comment>
<feature type="region of interest" description="Disordered" evidence="5">
    <location>
        <begin position="1"/>
        <end position="46"/>
    </location>
</feature>
<dbReference type="GO" id="GO:0006729">
    <property type="term" value="P:tetrahydrobiopterin biosynthetic process"/>
    <property type="evidence" value="ECO:0007669"/>
    <property type="project" value="InterPro"/>
</dbReference>
<keyword evidence="7" id="KW-1185">Reference proteome</keyword>
<name>A0A918BUC8_9DEIO</name>